<dbReference type="Proteomes" id="UP001054945">
    <property type="component" value="Unassembled WGS sequence"/>
</dbReference>
<sequence>MSKHAAKPCINIISVMSAEKAPDNDIDDALNISDCGNWGSSPGGALADCPDVLNEQEGTPLVTVPTPLSGKAIPAFTTHLNVLITAPAVFGTCSWV</sequence>
<keyword evidence="2" id="KW-1185">Reference proteome</keyword>
<name>A0AAV4WLA5_CAEEX</name>
<gene>
    <name evidence="1" type="ORF">CEXT_577931</name>
</gene>
<dbReference type="EMBL" id="BPLR01016365">
    <property type="protein sequence ID" value="GIY83306.1"/>
    <property type="molecule type" value="Genomic_DNA"/>
</dbReference>
<evidence type="ECO:0000313" key="2">
    <source>
        <dbReference type="Proteomes" id="UP001054945"/>
    </source>
</evidence>
<dbReference type="AlphaFoldDB" id="A0AAV4WLA5"/>
<proteinExistence type="predicted"/>
<organism evidence="1 2">
    <name type="scientific">Caerostris extrusa</name>
    <name type="common">Bark spider</name>
    <name type="synonym">Caerostris bankana</name>
    <dbReference type="NCBI Taxonomy" id="172846"/>
    <lineage>
        <taxon>Eukaryota</taxon>
        <taxon>Metazoa</taxon>
        <taxon>Ecdysozoa</taxon>
        <taxon>Arthropoda</taxon>
        <taxon>Chelicerata</taxon>
        <taxon>Arachnida</taxon>
        <taxon>Araneae</taxon>
        <taxon>Araneomorphae</taxon>
        <taxon>Entelegynae</taxon>
        <taxon>Araneoidea</taxon>
        <taxon>Araneidae</taxon>
        <taxon>Caerostris</taxon>
    </lineage>
</organism>
<reference evidence="1 2" key="1">
    <citation type="submission" date="2021-06" db="EMBL/GenBank/DDBJ databases">
        <title>Caerostris extrusa draft genome.</title>
        <authorList>
            <person name="Kono N."/>
            <person name="Arakawa K."/>
        </authorList>
    </citation>
    <scope>NUCLEOTIDE SEQUENCE [LARGE SCALE GENOMIC DNA]</scope>
</reference>
<accession>A0AAV4WLA5</accession>
<evidence type="ECO:0000313" key="1">
    <source>
        <dbReference type="EMBL" id="GIY83306.1"/>
    </source>
</evidence>
<comment type="caution">
    <text evidence="1">The sequence shown here is derived from an EMBL/GenBank/DDBJ whole genome shotgun (WGS) entry which is preliminary data.</text>
</comment>
<protein>
    <submittedName>
        <fullName evidence="1">Uncharacterized protein</fullName>
    </submittedName>
</protein>